<protein>
    <recommendedName>
        <fullName evidence="9">Carrier domain-containing protein</fullName>
    </recommendedName>
</protein>
<feature type="region of interest" description="N-terminal hotdog fold" evidence="3">
    <location>
        <begin position="1"/>
        <end position="91"/>
    </location>
</feature>
<dbReference type="EMBL" id="MU842973">
    <property type="protein sequence ID" value="KAK2024180.1"/>
    <property type="molecule type" value="Genomic_DNA"/>
</dbReference>
<dbReference type="Pfam" id="PF00550">
    <property type="entry name" value="PP-binding"/>
    <property type="match status" value="1"/>
</dbReference>
<sequence>MKQSIHADIAYTLGEYMTRKLETPVKYENLNIANMKVAKGLVAQANTSQPQLIANGATEPEPFVTTTVLSGDANEYLRSWVPVTHLVESRIEILQDMARKGQATQFSRKMAYSLFASSLVDYAEKYRGMLSVVMHGFEAFADVQLTTEKGGIWTVPPYFIDSVAHLAGFIMNVTDAHDKAGNFYVTPGWQFMLWARPLEAGVQYRSYAKMIASRDDVGVFCGDVYIMRGEEIVGMVGGIQFRWYPRILLDRFFSPPDSVTAKSFVSRQIPQKHSSPKRDAPRPVSSTASCSKQAFLGGTRSTVSALAPSIDSSSGPSSIASAPVSELERSETPATETDQSPKTPSVSEDPDGIATGIDVADLSDDTRLGDVGVDSLMSLVIAERFRGDLDIAVNSSLFLEYPTLGALKEWLQEYYN</sequence>
<feature type="compositionally biased region" description="Polar residues" evidence="4">
    <location>
        <begin position="332"/>
        <end position="346"/>
    </location>
</feature>
<dbReference type="InterPro" id="IPR042104">
    <property type="entry name" value="PKS_dehydratase_sf"/>
</dbReference>
<reference evidence="7" key="1">
    <citation type="submission" date="2021-06" db="EMBL/GenBank/DDBJ databases">
        <title>Comparative genomics, transcriptomics and evolutionary studies reveal genomic signatures of adaptation to plant cell wall in hemibiotrophic fungi.</title>
        <authorList>
            <consortium name="DOE Joint Genome Institute"/>
            <person name="Baroncelli R."/>
            <person name="Diaz J.F."/>
            <person name="Benocci T."/>
            <person name="Peng M."/>
            <person name="Battaglia E."/>
            <person name="Haridas S."/>
            <person name="Andreopoulos W."/>
            <person name="Labutti K."/>
            <person name="Pangilinan J."/>
            <person name="Floch G.L."/>
            <person name="Makela M.R."/>
            <person name="Henrissat B."/>
            <person name="Grigoriev I.V."/>
            <person name="Crouch J.A."/>
            <person name="De Vries R.P."/>
            <person name="Sukno S.A."/>
            <person name="Thon M.R."/>
        </authorList>
    </citation>
    <scope>NUCLEOTIDE SEQUENCE</scope>
    <source>
        <strain evidence="7">MAFF235873</strain>
    </source>
</reference>
<keyword evidence="1" id="KW-0596">Phosphopantetheine</keyword>
<dbReference type="InterPro" id="IPR049900">
    <property type="entry name" value="PKS_mFAS_DH"/>
</dbReference>
<dbReference type="GO" id="GO:0031177">
    <property type="term" value="F:phosphopantetheine binding"/>
    <property type="evidence" value="ECO:0007669"/>
    <property type="project" value="InterPro"/>
</dbReference>
<feature type="region of interest" description="Disordered" evidence="4">
    <location>
        <begin position="263"/>
        <end position="291"/>
    </location>
</feature>
<evidence type="ECO:0000256" key="2">
    <source>
        <dbReference type="ARBA" id="ARBA00022553"/>
    </source>
</evidence>
<feature type="region of interest" description="Disordered" evidence="4">
    <location>
        <begin position="306"/>
        <end position="352"/>
    </location>
</feature>
<comment type="caution">
    <text evidence="7">The sequence shown here is derived from an EMBL/GenBank/DDBJ whole genome shotgun (WGS) entry which is preliminary data.</text>
</comment>
<gene>
    <name evidence="7" type="ORF">LX32DRAFT_706147</name>
</gene>
<feature type="compositionally biased region" description="Low complexity" evidence="4">
    <location>
        <begin position="307"/>
        <end position="325"/>
    </location>
</feature>
<comment type="caution">
    <text evidence="3">Lacks conserved residue(s) required for the propagation of feature annotation.</text>
</comment>
<evidence type="ECO:0000313" key="8">
    <source>
        <dbReference type="Proteomes" id="UP001232148"/>
    </source>
</evidence>
<evidence type="ECO:0008006" key="9">
    <source>
        <dbReference type="Google" id="ProtNLM"/>
    </source>
</evidence>
<proteinExistence type="predicted"/>
<dbReference type="InterPro" id="IPR036736">
    <property type="entry name" value="ACP-like_sf"/>
</dbReference>
<keyword evidence="8" id="KW-1185">Reference proteome</keyword>
<evidence type="ECO:0000256" key="1">
    <source>
        <dbReference type="ARBA" id="ARBA00022450"/>
    </source>
</evidence>
<name>A0AAD9LZP5_9PEZI</name>
<evidence type="ECO:0000259" key="6">
    <source>
        <dbReference type="PROSITE" id="PS52019"/>
    </source>
</evidence>
<dbReference type="InterPro" id="IPR009081">
    <property type="entry name" value="PP-bd_ACP"/>
</dbReference>
<dbReference type="PROSITE" id="PS50075">
    <property type="entry name" value="CARRIER"/>
    <property type="match status" value="1"/>
</dbReference>
<evidence type="ECO:0000313" key="7">
    <source>
        <dbReference type="EMBL" id="KAK2024180.1"/>
    </source>
</evidence>
<dbReference type="InterPro" id="IPR020806">
    <property type="entry name" value="PKS_PP-bd"/>
</dbReference>
<dbReference type="Gene3D" id="3.10.129.110">
    <property type="entry name" value="Polyketide synthase dehydratase"/>
    <property type="match status" value="1"/>
</dbReference>
<accession>A0AAD9LZP5</accession>
<dbReference type="AlphaFoldDB" id="A0AAD9LZP5"/>
<evidence type="ECO:0000256" key="3">
    <source>
        <dbReference type="PROSITE-ProRule" id="PRU01363"/>
    </source>
</evidence>
<dbReference type="PROSITE" id="PS52019">
    <property type="entry name" value="PKS_MFAS_DH"/>
    <property type="match status" value="1"/>
</dbReference>
<evidence type="ECO:0000259" key="5">
    <source>
        <dbReference type="PROSITE" id="PS50075"/>
    </source>
</evidence>
<feature type="region of interest" description="C-terminal hotdog fold" evidence="3">
    <location>
        <begin position="103"/>
        <end position="250"/>
    </location>
</feature>
<feature type="domain" description="Carrier" evidence="5">
    <location>
        <begin position="330"/>
        <end position="415"/>
    </location>
</feature>
<dbReference type="InterPro" id="IPR030918">
    <property type="entry name" value="PT_fungal_PKS"/>
</dbReference>
<dbReference type="NCBIfam" id="TIGR04532">
    <property type="entry name" value="PT_fungal_PKS"/>
    <property type="match status" value="1"/>
</dbReference>
<dbReference type="Gene3D" id="1.10.1200.10">
    <property type="entry name" value="ACP-like"/>
    <property type="match status" value="1"/>
</dbReference>
<dbReference type="SUPFAM" id="SSF47336">
    <property type="entry name" value="ACP-like"/>
    <property type="match status" value="1"/>
</dbReference>
<feature type="compositionally biased region" description="Polar residues" evidence="4">
    <location>
        <begin position="263"/>
        <end position="273"/>
    </location>
</feature>
<keyword evidence="2" id="KW-0597">Phosphoprotein</keyword>
<organism evidence="7 8">
    <name type="scientific">Colletotrichum zoysiae</name>
    <dbReference type="NCBI Taxonomy" id="1216348"/>
    <lineage>
        <taxon>Eukaryota</taxon>
        <taxon>Fungi</taxon>
        <taxon>Dikarya</taxon>
        <taxon>Ascomycota</taxon>
        <taxon>Pezizomycotina</taxon>
        <taxon>Sordariomycetes</taxon>
        <taxon>Hypocreomycetidae</taxon>
        <taxon>Glomerellales</taxon>
        <taxon>Glomerellaceae</taxon>
        <taxon>Colletotrichum</taxon>
        <taxon>Colletotrichum graminicola species complex</taxon>
    </lineage>
</organism>
<feature type="domain" description="PKS/mFAS DH" evidence="6">
    <location>
        <begin position="1"/>
        <end position="250"/>
    </location>
</feature>
<evidence type="ECO:0000256" key="4">
    <source>
        <dbReference type="SAM" id="MobiDB-lite"/>
    </source>
</evidence>
<dbReference type="SMART" id="SM00823">
    <property type="entry name" value="PKS_PP"/>
    <property type="match status" value="1"/>
</dbReference>
<dbReference type="Proteomes" id="UP001232148">
    <property type="component" value="Unassembled WGS sequence"/>
</dbReference>